<dbReference type="Pfam" id="PF01497">
    <property type="entry name" value="Peripla_BP_2"/>
    <property type="match status" value="1"/>
</dbReference>
<proteinExistence type="inferred from homology"/>
<evidence type="ECO:0000256" key="1">
    <source>
        <dbReference type="ARBA" id="ARBA00008814"/>
    </source>
</evidence>
<feature type="domain" description="Fe/B12 periplasmic-binding" evidence="3">
    <location>
        <begin position="65"/>
        <end position="331"/>
    </location>
</feature>
<accession>A0A4Z0GUG7</accession>
<dbReference type="Proteomes" id="UP000298347">
    <property type="component" value="Unassembled WGS sequence"/>
</dbReference>
<dbReference type="CDD" id="cd01142">
    <property type="entry name" value="TroA_e"/>
    <property type="match status" value="1"/>
</dbReference>
<reference evidence="4 5" key="1">
    <citation type="journal article" date="2015" name="Int. J. Syst. Evol. Microbiol.">
        <title>Sporolactobacillus shoreae sp. nov. and Sporolactobacillus spathodeae sp. nov., two spore-forming lactic acid bacteria isolated from tree barks in Thailand.</title>
        <authorList>
            <person name="Thamacharoensuk T."/>
            <person name="Kitahara M."/>
            <person name="Ohkuma M."/>
            <person name="Thongchul N."/>
            <person name="Tanasupawat S."/>
        </authorList>
    </citation>
    <scope>NUCLEOTIDE SEQUENCE [LARGE SCALE GENOMIC DNA]</scope>
    <source>
        <strain evidence="4 5">BK92</strain>
    </source>
</reference>
<dbReference type="OrthoDB" id="66025at2"/>
<dbReference type="InterPro" id="IPR002491">
    <property type="entry name" value="ABC_transptr_periplasmic_BD"/>
</dbReference>
<evidence type="ECO:0000259" key="3">
    <source>
        <dbReference type="PROSITE" id="PS50983"/>
    </source>
</evidence>
<organism evidence="4 5">
    <name type="scientific">Sporolactobacillus shoreae</name>
    <dbReference type="NCBI Taxonomy" id="1465501"/>
    <lineage>
        <taxon>Bacteria</taxon>
        <taxon>Bacillati</taxon>
        <taxon>Bacillota</taxon>
        <taxon>Bacilli</taxon>
        <taxon>Bacillales</taxon>
        <taxon>Sporolactobacillaceae</taxon>
        <taxon>Sporolactobacillus</taxon>
    </lineage>
</organism>
<sequence>MRIKNFVSRVLIFGLCSLLLLAGCSSSSTGSGSGSSSSSASQAKKVKIITDSTGTKVKVPEKVNTIADAWPAHVEIAAMLGGANKIVASIDGKNAYPWLYKVFPEMRHSKTIFTNTTVNTETLAELNPDVLFMPTQSKLVAKTQELGIPTVQLIFQNYADLKKVVDTTAQTLGGSAPAKAAQFNTYLDNRLKAVTAVTSKIPDNQKPSILHIESFNPLTIDGKGTIVDEWIKASGAKDAAQITGNKRPVSLEQVLKWNPDIILVGQSTLTDKNSPIKTLDQLYSNKQWSQVNAVKNKKVYINPAGVFLWDRYGMEAALQFQWLAQFLHPAQFQNLNMIKETQKFYKEFLNYDLSSTDAKKILNGQNP</sequence>
<feature type="signal peptide" evidence="2">
    <location>
        <begin position="1"/>
        <end position="22"/>
    </location>
</feature>
<name>A0A4Z0GUG7_9BACL</name>
<keyword evidence="5" id="KW-1185">Reference proteome</keyword>
<protein>
    <submittedName>
        <fullName evidence="4">ABC transporter substrate-binding protein</fullName>
    </submittedName>
</protein>
<comment type="similarity">
    <text evidence="1">Belongs to the bacterial solute-binding protein 8 family.</text>
</comment>
<dbReference type="RefSeq" id="WP_135347303.1">
    <property type="nucleotide sequence ID" value="NZ_SRJD01000002.1"/>
</dbReference>
<feature type="chain" id="PRO_5038391266" evidence="2">
    <location>
        <begin position="23"/>
        <end position="367"/>
    </location>
</feature>
<dbReference type="PROSITE" id="PS50983">
    <property type="entry name" value="FE_B12_PBP"/>
    <property type="match status" value="1"/>
</dbReference>
<keyword evidence="2" id="KW-0732">Signal</keyword>
<dbReference type="SUPFAM" id="SSF53807">
    <property type="entry name" value="Helical backbone' metal receptor"/>
    <property type="match status" value="1"/>
</dbReference>
<dbReference type="AlphaFoldDB" id="A0A4Z0GUG7"/>
<dbReference type="PANTHER" id="PTHR30535">
    <property type="entry name" value="VITAMIN B12-BINDING PROTEIN"/>
    <property type="match status" value="1"/>
</dbReference>
<comment type="caution">
    <text evidence="4">The sequence shown here is derived from an EMBL/GenBank/DDBJ whole genome shotgun (WGS) entry which is preliminary data.</text>
</comment>
<gene>
    <name evidence="4" type="ORF">E4665_02875</name>
</gene>
<evidence type="ECO:0000313" key="5">
    <source>
        <dbReference type="Proteomes" id="UP000298347"/>
    </source>
</evidence>
<dbReference type="Gene3D" id="1.20.58.2180">
    <property type="match status" value="1"/>
</dbReference>
<evidence type="ECO:0000313" key="4">
    <source>
        <dbReference type="EMBL" id="TGA99908.1"/>
    </source>
</evidence>
<dbReference type="Gene3D" id="3.40.50.1980">
    <property type="entry name" value="Nitrogenase molybdenum iron protein domain"/>
    <property type="match status" value="2"/>
</dbReference>
<dbReference type="EMBL" id="SRJD01000002">
    <property type="protein sequence ID" value="TGA99908.1"/>
    <property type="molecule type" value="Genomic_DNA"/>
</dbReference>
<evidence type="ECO:0000256" key="2">
    <source>
        <dbReference type="SAM" id="SignalP"/>
    </source>
</evidence>
<dbReference type="PANTHER" id="PTHR30535:SF34">
    <property type="entry name" value="MOLYBDATE-BINDING PROTEIN MOLA"/>
    <property type="match status" value="1"/>
</dbReference>
<dbReference type="PROSITE" id="PS51257">
    <property type="entry name" value="PROKAR_LIPOPROTEIN"/>
    <property type="match status" value="1"/>
</dbReference>
<dbReference type="InterPro" id="IPR050902">
    <property type="entry name" value="ABC_Transporter_SBP"/>
</dbReference>